<proteinExistence type="predicted"/>
<dbReference type="SUPFAM" id="SSF52540">
    <property type="entry name" value="P-loop containing nucleoside triphosphate hydrolases"/>
    <property type="match status" value="1"/>
</dbReference>
<sequence length="392" mass="44807">MFYRRKIYTELLSHTQTPLVTVLTGMRRTGKTTLIQQLLLDIPNKNSLYLDLQRPDNRELFDEKNYEAIHGAFIARGLSAGQPMVIALDEIQLAPDSPSAIKYLSDHHEIKFIVTGSSSYYLKNLFSESLSGRKKLFELHPLDFGEFLIFKNISFSQTDWEKGSFNVSEYNRLSSYYEEYIRFGGFPQVVLADSEADKRDLLSDIMSSYVNIDIRSLADFSDERNLYSLAKLLAGRIGSRVEYTKLSRLTGISRPTVTNYISFFKKTYLINTAPVYTKSIDREMVKSRKLYFCDTGLANTLAELSSGAQFENTLFNQLARIGQIQYFALKTGHEIDFILDENLAIEAKETPLEGDFTHLTHMATNTQIPNFRLVGRHQSPKFTDYAWAGSIL</sequence>
<feature type="domain" description="DUF4143" evidence="2">
    <location>
        <begin position="213"/>
        <end position="348"/>
    </location>
</feature>
<feature type="domain" description="AAA" evidence="1">
    <location>
        <begin position="20"/>
        <end position="148"/>
    </location>
</feature>
<comment type="caution">
    <text evidence="3">The sequence shown here is derived from an EMBL/GenBank/DDBJ whole genome shotgun (WGS) entry which is preliminary data.</text>
</comment>
<reference evidence="3 4" key="1">
    <citation type="journal article" date="2015" name="Nature">
        <title>rRNA introns, odd ribosomes, and small enigmatic genomes across a large radiation of phyla.</title>
        <authorList>
            <person name="Brown C.T."/>
            <person name="Hug L.A."/>
            <person name="Thomas B.C."/>
            <person name="Sharon I."/>
            <person name="Castelle C.J."/>
            <person name="Singh A."/>
            <person name="Wilkins M.J."/>
            <person name="Williams K.H."/>
            <person name="Banfield J.F."/>
        </authorList>
    </citation>
    <scope>NUCLEOTIDE SEQUENCE [LARGE SCALE GENOMIC DNA]</scope>
</reference>
<evidence type="ECO:0000313" key="3">
    <source>
        <dbReference type="EMBL" id="KKR49974.1"/>
    </source>
</evidence>
<evidence type="ECO:0000259" key="1">
    <source>
        <dbReference type="Pfam" id="PF13173"/>
    </source>
</evidence>
<dbReference type="Pfam" id="PF13173">
    <property type="entry name" value="AAA_14"/>
    <property type="match status" value="1"/>
</dbReference>
<dbReference type="PANTHER" id="PTHR33295">
    <property type="entry name" value="ATPASE"/>
    <property type="match status" value="1"/>
</dbReference>
<dbReference type="InterPro" id="IPR027417">
    <property type="entry name" value="P-loop_NTPase"/>
</dbReference>
<dbReference type="PANTHER" id="PTHR33295:SF18">
    <property type="entry name" value="AAA+ ATPASE DOMAIN-CONTAINING PROTEIN"/>
    <property type="match status" value="1"/>
</dbReference>
<dbReference type="Gene3D" id="3.40.50.300">
    <property type="entry name" value="P-loop containing nucleotide triphosphate hydrolases"/>
    <property type="match status" value="1"/>
</dbReference>
<dbReference type="EMBL" id="LBYI01000016">
    <property type="protein sequence ID" value="KKR49974.1"/>
    <property type="molecule type" value="Genomic_DNA"/>
</dbReference>
<dbReference type="InterPro" id="IPR025420">
    <property type="entry name" value="DUF4143"/>
</dbReference>
<accession>A0A0G0RB61</accession>
<evidence type="ECO:0000313" key="4">
    <source>
        <dbReference type="Proteomes" id="UP000034531"/>
    </source>
</evidence>
<organism evidence="3 4">
    <name type="scientific">Candidatus Curtissbacteria bacterium GW2011_GWA1_40_16</name>
    <dbReference type="NCBI Taxonomy" id="1618405"/>
    <lineage>
        <taxon>Bacteria</taxon>
        <taxon>Candidatus Curtissiibacteriota</taxon>
    </lineage>
</organism>
<dbReference type="Proteomes" id="UP000034531">
    <property type="component" value="Unassembled WGS sequence"/>
</dbReference>
<protein>
    <submittedName>
        <fullName evidence="3">ATPase</fullName>
    </submittedName>
</protein>
<evidence type="ECO:0000259" key="2">
    <source>
        <dbReference type="Pfam" id="PF13635"/>
    </source>
</evidence>
<dbReference type="InterPro" id="IPR041682">
    <property type="entry name" value="AAA_14"/>
</dbReference>
<dbReference type="AlphaFoldDB" id="A0A0G0RB61"/>
<name>A0A0G0RB61_9BACT</name>
<dbReference type="Pfam" id="PF13635">
    <property type="entry name" value="DUF4143"/>
    <property type="match status" value="1"/>
</dbReference>
<gene>
    <name evidence="3" type="ORF">UT84_C0016G0003</name>
</gene>